<protein>
    <submittedName>
        <fullName evidence="1">Uncharacterized protein</fullName>
    </submittedName>
</protein>
<dbReference type="Proteomes" id="UP000232688">
    <property type="component" value="Unassembled WGS sequence"/>
</dbReference>
<reference evidence="1 2" key="2">
    <citation type="submission" date="2017-10" db="EMBL/GenBank/DDBJ databases">
        <title>Genome analyses suggest a sexual origin of heterokaryosis in a supposedly ancient asexual fungus.</title>
        <authorList>
            <person name="Corradi N."/>
            <person name="Sedzielewska K."/>
            <person name="Noel J."/>
            <person name="Charron P."/>
            <person name="Farinelli L."/>
            <person name="Marton T."/>
            <person name="Kruger M."/>
            <person name="Pelin A."/>
            <person name="Brachmann A."/>
            <person name="Corradi N."/>
        </authorList>
    </citation>
    <scope>NUCLEOTIDE SEQUENCE [LARGE SCALE GENOMIC DNA]</scope>
    <source>
        <strain evidence="1 2">A1</strain>
    </source>
</reference>
<reference evidence="1 2" key="1">
    <citation type="submission" date="2017-10" db="EMBL/GenBank/DDBJ databases">
        <title>Extensive intraspecific genome diversity in a model arbuscular mycorrhizal fungus.</title>
        <authorList>
            <person name="Chen E.C.H."/>
            <person name="Morin E."/>
            <person name="Baudet D."/>
            <person name="Noel J."/>
            <person name="Ndikumana S."/>
            <person name="Charron P."/>
            <person name="St-Onge C."/>
            <person name="Giorgi J."/>
            <person name="Grigoriev I.V."/>
            <person name="Roux C."/>
            <person name="Martin F.M."/>
            <person name="Corradi N."/>
        </authorList>
    </citation>
    <scope>NUCLEOTIDE SEQUENCE [LARGE SCALE GENOMIC DNA]</scope>
    <source>
        <strain evidence="1 2">A1</strain>
    </source>
</reference>
<evidence type="ECO:0000313" key="1">
    <source>
        <dbReference type="EMBL" id="PKC76165.1"/>
    </source>
</evidence>
<accession>A0A2N0SKU3</accession>
<gene>
    <name evidence="1" type="ORF">RhiirA1_447926</name>
</gene>
<evidence type="ECO:0000313" key="2">
    <source>
        <dbReference type="Proteomes" id="UP000232688"/>
    </source>
</evidence>
<sequence length="154" mass="18735">MKKATNELLNNKNFVDFLYNNFLYTNRPSFFKKHVTVLQYHKHFTQKYLQKTLTSLLKLPSFTPSSTSIVYIYPLVFLIRQVIRLLIRTPSKVFWIRTYHKLDTFLDIFQKLPVYQQIIQNSEENFHFRIIHEMDYLLRNFNSFFSVMFGLTFI</sequence>
<dbReference type="AlphaFoldDB" id="A0A2N0SKU3"/>
<dbReference type="VEuPathDB" id="FungiDB:RhiirA1_447926"/>
<dbReference type="EMBL" id="LLXH01000007">
    <property type="protein sequence ID" value="PKC76165.1"/>
    <property type="molecule type" value="Genomic_DNA"/>
</dbReference>
<organism evidence="1 2">
    <name type="scientific">Rhizophagus irregularis</name>
    <dbReference type="NCBI Taxonomy" id="588596"/>
    <lineage>
        <taxon>Eukaryota</taxon>
        <taxon>Fungi</taxon>
        <taxon>Fungi incertae sedis</taxon>
        <taxon>Mucoromycota</taxon>
        <taxon>Glomeromycotina</taxon>
        <taxon>Glomeromycetes</taxon>
        <taxon>Glomerales</taxon>
        <taxon>Glomeraceae</taxon>
        <taxon>Rhizophagus</taxon>
    </lineage>
</organism>
<proteinExistence type="predicted"/>
<comment type="caution">
    <text evidence="1">The sequence shown here is derived from an EMBL/GenBank/DDBJ whole genome shotgun (WGS) entry which is preliminary data.</text>
</comment>
<name>A0A2N0SKU3_9GLOM</name>